<name>A0A914DIA9_9BILA</name>
<evidence type="ECO:0000313" key="1">
    <source>
        <dbReference type="Proteomes" id="UP000887540"/>
    </source>
</evidence>
<accession>A0A914DIA9</accession>
<sequence>RPSTPQASHRSKSVMEILDLWEPNTPQAKLGFAPAPIHKMKRNFKNGCYFLGHFTLELEYSLFVDKW</sequence>
<reference evidence="2" key="1">
    <citation type="submission" date="2022-11" db="UniProtKB">
        <authorList>
            <consortium name="WormBaseParasite"/>
        </authorList>
    </citation>
    <scope>IDENTIFICATION</scope>
</reference>
<dbReference type="WBParaSite" id="ACRNAN_scaffold28282.g9870.t1">
    <property type="protein sequence ID" value="ACRNAN_scaffold28282.g9870.t1"/>
    <property type="gene ID" value="ACRNAN_scaffold28282.g9870"/>
</dbReference>
<keyword evidence="1" id="KW-1185">Reference proteome</keyword>
<organism evidence="1 2">
    <name type="scientific">Acrobeloides nanus</name>
    <dbReference type="NCBI Taxonomy" id="290746"/>
    <lineage>
        <taxon>Eukaryota</taxon>
        <taxon>Metazoa</taxon>
        <taxon>Ecdysozoa</taxon>
        <taxon>Nematoda</taxon>
        <taxon>Chromadorea</taxon>
        <taxon>Rhabditida</taxon>
        <taxon>Tylenchina</taxon>
        <taxon>Cephalobomorpha</taxon>
        <taxon>Cephaloboidea</taxon>
        <taxon>Cephalobidae</taxon>
        <taxon>Acrobeloides</taxon>
    </lineage>
</organism>
<protein>
    <submittedName>
        <fullName evidence="2">Uncharacterized protein</fullName>
    </submittedName>
</protein>
<proteinExistence type="predicted"/>
<evidence type="ECO:0000313" key="2">
    <source>
        <dbReference type="WBParaSite" id="ACRNAN_scaffold28282.g9870.t1"/>
    </source>
</evidence>
<dbReference type="Proteomes" id="UP000887540">
    <property type="component" value="Unplaced"/>
</dbReference>
<dbReference type="AlphaFoldDB" id="A0A914DIA9"/>